<accession>A0A7W6AIV7</accession>
<proteinExistence type="predicted"/>
<dbReference type="Proteomes" id="UP001156881">
    <property type="component" value="Unassembled WGS sequence"/>
</dbReference>
<evidence type="ECO:0000313" key="2">
    <source>
        <dbReference type="EMBL" id="MBB3904167.1"/>
    </source>
</evidence>
<reference evidence="4" key="2">
    <citation type="journal article" date="2019" name="Int. J. Syst. Evol. Microbiol.">
        <title>The Global Catalogue of Microorganisms (GCM) 10K type strain sequencing project: providing services to taxonomists for standard genome sequencing and annotation.</title>
        <authorList>
            <consortium name="The Broad Institute Genomics Platform"/>
            <consortium name="The Broad Institute Genome Sequencing Center for Infectious Disease"/>
            <person name="Wu L."/>
            <person name="Ma J."/>
        </authorList>
    </citation>
    <scope>NUCLEOTIDE SEQUENCE [LARGE SCALE GENOMIC DNA]</scope>
    <source>
        <strain evidence="4">NBRC 107710</strain>
    </source>
</reference>
<sequence length="180" mass="19907">MSLDDTSVADALAGELPALEHLQLRLEDGIVTGRFRSNVEQPDCLSVEPEIYEAVADRMGRCKYEGGELSDYEPPPPPPPPLPAITDRQFGEGLWREKLISFDEYLAFVGPGTVPPPLLAIINTLPDDDTGNPTPRKVALGLVTGAQTYAFDNSLVDVVRQAQGWTEDYLRERWAEWAQL</sequence>
<evidence type="ECO:0000313" key="4">
    <source>
        <dbReference type="Proteomes" id="UP001156881"/>
    </source>
</evidence>
<gene>
    <name evidence="1" type="ORF">GCM10007884_31600</name>
    <name evidence="2" type="ORF">GGR33_003686</name>
</gene>
<dbReference type="EMBL" id="JACIDN010000007">
    <property type="protein sequence ID" value="MBB3904167.1"/>
    <property type="molecule type" value="Genomic_DNA"/>
</dbReference>
<reference evidence="2 3" key="3">
    <citation type="submission" date="2020-08" db="EMBL/GenBank/DDBJ databases">
        <title>Genomic Encyclopedia of Type Strains, Phase IV (KMG-IV): sequencing the most valuable type-strain genomes for metagenomic binning, comparative biology and taxonomic classification.</title>
        <authorList>
            <person name="Goeker M."/>
        </authorList>
    </citation>
    <scope>NUCLEOTIDE SEQUENCE [LARGE SCALE GENOMIC DNA]</scope>
    <source>
        <strain evidence="2 3">DSM 24105</strain>
    </source>
</reference>
<dbReference type="AlphaFoldDB" id="A0A7W6AIV7"/>
<reference evidence="1" key="4">
    <citation type="submission" date="2023-01" db="EMBL/GenBank/DDBJ databases">
        <title>Draft genome sequence of Methylobacterium brachythecii strain NBRC 107710.</title>
        <authorList>
            <person name="Sun Q."/>
            <person name="Mori K."/>
        </authorList>
    </citation>
    <scope>NUCLEOTIDE SEQUENCE</scope>
    <source>
        <strain evidence="1">NBRC 107710</strain>
    </source>
</reference>
<name>A0A7W6AIV7_9HYPH</name>
<keyword evidence="4" id="KW-1185">Reference proteome</keyword>
<evidence type="ECO:0000313" key="3">
    <source>
        <dbReference type="Proteomes" id="UP000517759"/>
    </source>
</evidence>
<dbReference type="RefSeq" id="WP_183507790.1">
    <property type="nucleotide sequence ID" value="NZ_BSPG01000018.1"/>
</dbReference>
<dbReference type="EMBL" id="BSPG01000018">
    <property type="protein sequence ID" value="GLS45171.1"/>
    <property type="molecule type" value="Genomic_DNA"/>
</dbReference>
<reference evidence="1" key="1">
    <citation type="journal article" date="2014" name="Int. J. Syst. Evol. Microbiol.">
        <title>Complete genome of a new Firmicutes species belonging to the dominant human colonic microbiota ('Ruminococcus bicirculans') reveals two chromosomes and a selective capacity to utilize plant glucans.</title>
        <authorList>
            <consortium name="NISC Comparative Sequencing Program"/>
            <person name="Wegmann U."/>
            <person name="Louis P."/>
            <person name="Goesmann A."/>
            <person name="Henrissat B."/>
            <person name="Duncan S.H."/>
            <person name="Flint H.J."/>
        </authorList>
    </citation>
    <scope>NUCLEOTIDE SEQUENCE</scope>
    <source>
        <strain evidence="1">NBRC 107710</strain>
    </source>
</reference>
<comment type="caution">
    <text evidence="2">The sequence shown here is derived from an EMBL/GenBank/DDBJ whole genome shotgun (WGS) entry which is preliminary data.</text>
</comment>
<protein>
    <submittedName>
        <fullName evidence="2">Uncharacterized protein</fullName>
    </submittedName>
</protein>
<evidence type="ECO:0000313" key="1">
    <source>
        <dbReference type="EMBL" id="GLS45171.1"/>
    </source>
</evidence>
<dbReference type="Proteomes" id="UP000517759">
    <property type="component" value="Unassembled WGS sequence"/>
</dbReference>
<organism evidence="2 3">
    <name type="scientific">Methylobacterium brachythecii</name>
    <dbReference type="NCBI Taxonomy" id="1176177"/>
    <lineage>
        <taxon>Bacteria</taxon>
        <taxon>Pseudomonadati</taxon>
        <taxon>Pseudomonadota</taxon>
        <taxon>Alphaproteobacteria</taxon>
        <taxon>Hyphomicrobiales</taxon>
        <taxon>Methylobacteriaceae</taxon>
        <taxon>Methylobacterium</taxon>
    </lineage>
</organism>